<evidence type="ECO:0008006" key="4">
    <source>
        <dbReference type="Google" id="ProtNLM"/>
    </source>
</evidence>
<dbReference type="AlphaFoldDB" id="A0A412I5U3"/>
<comment type="caution">
    <text evidence="2">The sequence shown here is derived from an EMBL/GenBank/DDBJ whole genome shotgun (WGS) entry which is preliminary data.</text>
</comment>
<sequence length="407" mass="44347">MRTKKAYLVIVILLLGSLAGNRVCAQYAPEERLPTLKTPHDKNYDFQHGLKGFVRWVGIGSGTPMDQRCYSIVAGDPQDERFRVSANGTVSILSPAVSPTGNTLAAALNFYQGIIGGSCQYLGGIFCNKAKMTISGHKGISFWGIAKNTGTPHFSINSDGSVAVSDAITLKVGRNGAPTIKGETAGKWLRIGGANGIALWGSKNMDDEDSPHVLIKDNGVTIGQVTNSTSALNVGGSIAAETDGIRTYFGKDTDHDDAWIGTSSKNGLYLGANNSSCMYLDTSNHTYMGLIDTFVAQIRQDLKNKYTLFVAKGVLSEDYGIGPKSTWSDFVFNRDYTLKTIPEVEEFISENNHLPDVPSAEQVAEEGYSQHDMNKILLQKIEELTLYTIQQQKEIQELKTELNNLKK</sequence>
<evidence type="ECO:0000313" key="2">
    <source>
        <dbReference type="EMBL" id="RGS32210.1"/>
    </source>
</evidence>
<protein>
    <recommendedName>
        <fullName evidence="4">Peptidase S74 domain-containing protein</fullName>
    </recommendedName>
</protein>
<dbReference type="Proteomes" id="UP000283341">
    <property type="component" value="Unassembled WGS sequence"/>
</dbReference>
<dbReference type="RefSeq" id="WP_118403842.1">
    <property type="nucleotide sequence ID" value="NZ_JADNFX010000049.1"/>
</dbReference>
<dbReference type="EMBL" id="QRVJ01000037">
    <property type="protein sequence ID" value="RGS32210.1"/>
    <property type="molecule type" value="Genomic_DNA"/>
</dbReference>
<proteinExistence type="predicted"/>
<feature type="chain" id="PRO_5019364398" description="Peptidase S74 domain-containing protein" evidence="1">
    <location>
        <begin position="26"/>
        <end position="407"/>
    </location>
</feature>
<evidence type="ECO:0000313" key="3">
    <source>
        <dbReference type="Proteomes" id="UP000283341"/>
    </source>
</evidence>
<name>A0A412I5U3_9BACE</name>
<feature type="signal peptide" evidence="1">
    <location>
        <begin position="1"/>
        <end position="25"/>
    </location>
</feature>
<reference evidence="2 3" key="1">
    <citation type="submission" date="2018-08" db="EMBL/GenBank/DDBJ databases">
        <title>A genome reference for cultivated species of the human gut microbiota.</title>
        <authorList>
            <person name="Zou Y."/>
            <person name="Xue W."/>
            <person name="Luo G."/>
        </authorList>
    </citation>
    <scope>NUCLEOTIDE SEQUENCE [LARGE SCALE GENOMIC DNA]</scope>
    <source>
        <strain evidence="2 3">AF22-3AC</strain>
    </source>
</reference>
<organism evidence="2 3">
    <name type="scientific">Bacteroides cellulosilyticus</name>
    <dbReference type="NCBI Taxonomy" id="246787"/>
    <lineage>
        <taxon>Bacteria</taxon>
        <taxon>Pseudomonadati</taxon>
        <taxon>Bacteroidota</taxon>
        <taxon>Bacteroidia</taxon>
        <taxon>Bacteroidales</taxon>
        <taxon>Bacteroidaceae</taxon>
        <taxon>Bacteroides</taxon>
    </lineage>
</organism>
<gene>
    <name evidence="2" type="ORF">DWX97_24050</name>
</gene>
<accession>A0A412I5U3</accession>
<keyword evidence="1" id="KW-0732">Signal</keyword>
<evidence type="ECO:0000256" key="1">
    <source>
        <dbReference type="SAM" id="SignalP"/>
    </source>
</evidence>